<gene>
    <name evidence="2" type="ORF">C8D98_1087</name>
</gene>
<comment type="caution">
    <text evidence="2">The sequence shown here is derived from an EMBL/GenBank/DDBJ whole genome shotgun (WGS) entry which is preliminary data.</text>
</comment>
<keyword evidence="1" id="KW-0732">Signal</keyword>
<dbReference type="Gene3D" id="3.40.190.10">
    <property type="entry name" value="Periplasmic binding protein-like II"/>
    <property type="match status" value="2"/>
</dbReference>
<dbReference type="RefSeq" id="WP_132872704.1">
    <property type="nucleotide sequence ID" value="NZ_SMGG01000003.1"/>
</dbReference>
<dbReference type="PANTHER" id="PTHR30006:SF2">
    <property type="entry name" value="ABC TRANSPORTER SUBSTRATE-BINDING PROTEIN"/>
    <property type="match status" value="1"/>
</dbReference>
<dbReference type="EMBL" id="SMGG01000003">
    <property type="protein sequence ID" value="TCK62558.1"/>
    <property type="molecule type" value="Genomic_DNA"/>
</dbReference>
<protein>
    <submittedName>
        <fullName evidence="2">ABC-type Fe3+ transport system substrate-binding protein</fullName>
    </submittedName>
</protein>
<dbReference type="PANTHER" id="PTHR30006">
    <property type="entry name" value="THIAMINE-BINDING PERIPLASMIC PROTEIN-RELATED"/>
    <property type="match status" value="1"/>
</dbReference>
<evidence type="ECO:0000256" key="1">
    <source>
        <dbReference type="ARBA" id="ARBA00022729"/>
    </source>
</evidence>
<sequence>MPLVTREMTLSEIISAYPDTRAVFASNGLPLEQTNHLFLTALTVESFMSLRNINPEIFLKLLNDTAEASSEVKILYTDETPVVRTDFLGYVVCPFKHLYKEAFEKKLHGHYDRTGEKLVSFVPMGCGGPDPYEYIWDTENIDELPDAIASIGFGNFWRKEFRERFLDNGKFIAVERPPLHDVFKELEDPLKQYTIYSVSAYVILVDHKKLGDLPVPKTWLDIANPIYKDNVIISGSDDEINEVFLMHIYKDGGEEALKNLAPNIKATWHASQMAKAAGSSMADGAAIYVLAWFFADTCPNTDHISIIFPEDGAMISPMYMMVKADKAERMKPVTDFMTGAEMGAISAGSKFPPLCPEIPNILPEGTGLKWFGWDFVRENDMKVLAEELNARLAKYRRKCGSVNLLKPSPSKKGFKRMMVKG</sequence>
<evidence type="ECO:0000313" key="2">
    <source>
        <dbReference type="EMBL" id="TCK62558.1"/>
    </source>
</evidence>
<dbReference type="Pfam" id="PF13343">
    <property type="entry name" value="SBP_bac_6"/>
    <property type="match status" value="1"/>
</dbReference>
<dbReference type="Gene3D" id="1.10.3910.10">
    <property type="entry name" value="SP0561-like"/>
    <property type="match status" value="1"/>
</dbReference>
<proteinExistence type="predicted"/>
<reference evidence="2 3" key="1">
    <citation type="submission" date="2019-03" db="EMBL/GenBank/DDBJ databases">
        <title>Genomic Encyclopedia of Type Strains, Phase IV (KMG-IV): sequencing the most valuable type-strain genomes for metagenomic binning, comparative biology and taxonomic classification.</title>
        <authorList>
            <person name="Goeker M."/>
        </authorList>
    </citation>
    <scope>NUCLEOTIDE SEQUENCE [LARGE SCALE GENOMIC DNA]</scope>
    <source>
        <strain evidence="2 3">DSM 24984</strain>
    </source>
</reference>
<keyword evidence="3" id="KW-1185">Reference proteome</keyword>
<organism evidence="2 3">
    <name type="scientific">Seleniivibrio woodruffii</name>
    <dbReference type="NCBI Taxonomy" id="1078050"/>
    <lineage>
        <taxon>Bacteria</taxon>
        <taxon>Pseudomonadati</taxon>
        <taxon>Deferribacterota</taxon>
        <taxon>Deferribacteres</taxon>
        <taxon>Deferribacterales</taxon>
        <taxon>Geovibrionaceae</taxon>
        <taxon>Seleniivibrio</taxon>
    </lineage>
</organism>
<evidence type="ECO:0000313" key="3">
    <source>
        <dbReference type="Proteomes" id="UP000294614"/>
    </source>
</evidence>
<dbReference type="Proteomes" id="UP000294614">
    <property type="component" value="Unassembled WGS sequence"/>
</dbReference>
<name>A0A4R1KD38_9BACT</name>
<dbReference type="InterPro" id="IPR038062">
    <property type="entry name" value="ScdA-like_N_sf"/>
</dbReference>
<dbReference type="SUPFAM" id="SSF140683">
    <property type="entry name" value="SP0561-like"/>
    <property type="match status" value="1"/>
</dbReference>
<dbReference type="AlphaFoldDB" id="A0A4R1KD38"/>
<dbReference type="SUPFAM" id="SSF53850">
    <property type="entry name" value="Periplasmic binding protein-like II"/>
    <property type="match status" value="1"/>
</dbReference>
<dbReference type="OrthoDB" id="179400at2"/>
<accession>A0A4R1KD38</accession>